<dbReference type="Proteomes" id="UP000041254">
    <property type="component" value="Unassembled WGS sequence"/>
</dbReference>
<accession>A0A0G4GU18</accession>
<keyword evidence="3" id="KW-0238">DNA-binding</keyword>
<feature type="region of interest" description="Disordered" evidence="6">
    <location>
        <begin position="302"/>
        <end position="323"/>
    </location>
</feature>
<dbReference type="VEuPathDB" id="CryptoDB:Vbra_1616"/>
<proteinExistence type="predicted"/>
<evidence type="ECO:0000259" key="7">
    <source>
        <dbReference type="Pfam" id="PF00847"/>
    </source>
</evidence>
<comment type="subcellular location">
    <subcellularLocation>
        <location evidence="1">Nucleus</location>
    </subcellularLocation>
</comment>
<dbReference type="InterPro" id="IPR001471">
    <property type="entry name" value="AP2/ERF_dom"/>
</dbReference>
<dbReference type="Gene3D" id="1.20.5.2050">
    <property type="match status" value="2"/>
</dbReference>
<protein>
    <recommendedName>
        <fullName evidence="7">AP2/ERF domain-containing protein</fullName>
    </recommendedName>
</protein>
<reference evidence="8 9" key="1">
    <citation type="submission" date="2014-11" db="EMBL/GenBank/DDBJ databases">
        <authorList>
            <person name="Zhu J."/>
            <person name="Qi W."/>
            <person name="Song R."/>
        </authorList>
    </citation>
    <scope>NUCLEOTIDE SEQUENCE [LARGE SCALE GENOMIC DNA]</scope>
</reference>
<evidence type="ECO:0000256" key="5">
    <source>
        <dbReference type="ARBA" id="ARBA00023242"/>
    </source>
</evidence>
<keyword evidence="9" id="KW-1185">Reference proteome</keyword>
<dbReference type="EMBL" id="CDMY01000815">
    <property type="protein sequence ID" value="CEM34268.1"/>
    <property type="molecule type" value="Genomic_DNA"/>
</dbReference>
<evidence type="ECO:0000313" key="9">
    <source>
        <dbReference type="Proteomes" id="UP000041254"/>
    </source>
</evidence>
<organism evidence="8 9">
    <name type="scientific">Vitrella brassicaformis (strain CCMP3155)</name>
    <dbReference type="NCBI Taxonomy" id="1169540"/>
    <lineage>
        <taxon>Eukaryota</taxon>
        <taxon>Sar</taxon>
        <taxon>Alveolata</taxon>
        <taxon>Colpodellida</taxon>
        <taxon>Vitrellaceae</taxon>
        <taxon>Vitrella</taxon>
    </lineage>
</organism>
<dbReference type="Pfam" id="PF00847">
    <property type="entry name" value="AP2"/>
    <property type="match status" value="2"/>
</dbReference>
<feature type="domain" description="AP2/ERF" evidence="7">
    <location>
        <begin position="433"/>
        <end position="485"/>
    </location>
</feature>
<keyword evidence="5" id="KW-0539">Nucleus</keyword>
<feature type="compositionally biased region" description="Polar residues" evidence="6">
    <location>
        <begin position="75"/>
        <end position="92"/>
    </location>
</feature>
<dbReference type="GO" id="GO:0003677">
    <property type="term" value="F:DNA binding"/>
    <property type="evidence" value="ECO:0007669"/>
    <property type="project" value="UniProtKB-KW"/>
</dbReference>
<feature type="region of interest" description="Disordered" evidence="6">
    <location>
        <begin position="22"/>
        <end position="166"/>
    </location>
</feature>
<gene>
    <name evidence="8" type="ORF">Vbra_1616</name>
</gene>
<feature type="compositionally biased region" description="Acidic residues" evidence="6">
    <location>
        <begin position="45"/>
        <end position="54"/>
    </location>
</feature>
<dbReference type="GO" id="GO:0003700">
    <property type="term" value="F:DNA-binding transcription factor activity"/>
    <property type="evidence" value="ECO:0007669"/>
    <property type="project" value="InterPro"/>
</dbReference>
<feature type="compositionally biased region" description="Low complexity" evidence="6">
    <location>
        <begin position="136"/>
        <end position="146"/>
    </location>
</feature>
<feature type="domain" description="AP2/ERF" evidence="7">
    <location>
        <begin position="499"/>
        <end position="551"/>
    </location>
</feature>
<dbReference type="AlphaFoldDB" id="A0A0G4GU18"/>
<evidence type="ECO:0000256" key="4">
    <source>
        <dbReference type="ARBA" id="ARBA00023163"/>
    </source>
</evidence>
<keyword evidence="4" id="KW-0804">Transcription</keyword>
<evidence type="ECO:0000256" key="2">
    <source>
        <dbReference type="ARBA" id="ARBA00023015"/>
    </source>
</evidence>
<dbReference type="GO" id="GO:0005634">
    <property type="term" value="C:nucleus"/>
    <property type="evidence" value="ECO:0007669"/>
    <property type="project" value="UniProtKB-SubCell"/>
</dbReference>
<keyword evidence="2" id="KW-0805">Transcription regulation</keyword>
<evidence type="ECO:0000313" key="8">
    <source>
        <dbReference type="EMBL" id="CEM34268.1"/>
    </source>
</evidence>
<evidence type="ECO:0000256" key="6">
    <source>
        <dbReference type="SAM" id="MobiDB-lite"/>
    </source>
</evidence>
<sequence>MHGEVDTQCGCDFCDWMAELESKEEFGDDDERPTLDVWPSSIVDEPMEWEEEEMATPTGFEDLDFDDNSYPVEPSDSSADAMQPSDKQTSVSMRRERGGAQEGGGESERRTPLLRKAQRTGVPGKGRGAQKRRPSRSPSVSSAAASDQEDGDTPPVPPSSVQLPDDLTIHGHEGAAVVMPSPEIASDVLVPSTQGGLVLMNVIAIGEDPVHFEQEVVHHGAIDDVARELADRGETPTSTAHTTRTETFVQSLVKEHVKNLPPDVAVEKRRLLVDEGAAVLYFKAYRCRRKWSFYMGVSRPDQQYPKKPEKRHAPYGRMLSHGRDKRQVYETSHQLSYAVNLVRWLKEEMSRQRELIERCARMAISDFYYLYVQPRVQGDGRPLISDEAYRPLCSARFQRTRQEFHLRMMPGHRRETTDKRRKTVVGVAAHQSDVPGVSWNENTQAWVASWWEKADGRHKHKTFCVKEHGDNAKARAEEHRLEMERSGRAAVRKTAEHQSGVRGVNYMQRNHAWVAQWREDGEKKAKYFSIKELGFEKAKQMAIAHRRAMESKHYTFVGKGSSRAARRR</sequence>
<dbReference type="InParanoid" id="A0A0G4GU18"/>
<evidence type="ECO:0000256" key="1">
    <source>
        <dbReference type="ARBA" id="ARBA00004123"/>
    </source>
</evidence>
<name>A0A0G4GU18_VITBC</name>
<evidence type="ECO:0000256" key="3">
    <source>
        <dbReference type="ARBA" id="ARBA00023125"/>
    </source>
</evidence>